<proteinExistence type="predicted"/>
<reference evidence="1" key="1">
    <citation type="submission" date="2022-07" db="EMBL/GenBank/DDBJ databases">
        <title>Phylogenomic reconstructions and comparative analyses of Kickxellomycotina fungi.</title>
        <authorList>
            <person name="Reynolds N.K."/>
            <person name="Stajich J.E."/>
            <person name="Barry K."/>
            <person name="Grigoriev I.V."/>
            <person name="Crous P."/>
            <person name="Smith M.E."/>
        </authorList>
    </citation>
    <scope>NUCLEOTIDE SEQUENCE</scope>
    <source>
        <strain evidence="1">NRRL 5244</strain>
    </source>
</reference>
<dbReference type="EMBL" id="JANBPW010001366">
    <property type="protein sequence ID" value="KAJ1944834.1"/>
    <property type="molecule type" value="Genomic_DNA"/>
</dbReference>
<comment type="caution">
    <text evidence="1">The sequence shown here is derived from an EMBL/GenBank/DDBJ whole genome shotgun (WGS) entry which is preliminary data.</text>
</comment>
<organism evidence="1 2">
    <name type="scientific">Linderina macrospora</name>
    <dbReference type="NCBI Taxonomy" id="4868"/>
    <lineage>
        <taxon>Eukaryota</taxon>
        <taxon>Fungi</taxon>
        <taxon>Fungi incertae sedis</taxon>
        <taxon>Zoopagomycota</taxon>
        <taxon>Kickxellomycotina</taxon>
        <taxon>Kickxellomycetes</taxon>
        <taxon>Kickxellales</taxon>
        <taxon>Kickxellaceae</taxon>
        <taxon>Linderina</taxon>
    </lineage>
</organism>
<gene>
    <name evidence="1" type="ORF">FBU59_002489</name>
</gene>
<evidence type="ECO:0000313" key="1">
    <source>
        <dbReference type="EMBL" id="KAJ1944834.1"/>
    </source>
</evidence>
<evidence type="ECO:0000313" key="2">
    <source>
        <dbReference type="Proteomes" id="UP001150603"/>
    </source>
</evidence>
<accession>A0ACC1JB59</accession>
<name>A0ACC1JB59_9FUNG</name>
<sequence length="69" mass="7672">MFALSKFATVAAASQARFAAAAPLQARFLSQKKKTIALKTKEKSKLRRLRANKSDEPVQAKRNVRVSKL</sequence>
<protein>
    <submittedName>
        <fullName evidence="1">Uncharacterized protein</fullName>
    </submittedName>
</protein>
<dbReference type="Proteomes" id="UP001150603">
    <property type="component" value="Unassembled WGS sequence"/>
</dbReference>
<keyword evidence="2" id="KW-1185">Reference proteome</keyword>